<comment type="caution">
    <text evidence="1">The sequence shown here is derived from an EMBL/GenBank/DDBJ whole genome shotgun (WGS) entry which is preliminary data.</text>
</comment>
<evidence type="ECO:0000313" key="2">
    <source>
        <dbReference type="Proteomes" id="UP000605259"/>
    </source>
</evidence>
<evidence type="ECO:0000313" key="1">
    <source>
        <dbReference type="EMBL" id="GGE64578.1"/>
    </source>
</evidence>
<reference evidence="1" key="1">
    <citation type="journal article" date="2014" name="Int. J. Syst. Evol. Microbiol.">
        <title>Complete genome sequence of Corynebacterium casei LMG S-19264T (=DSM 44701T), isolated from a smear-ripened cheese.</title>
        <authorList>
            <consortium name="US DOE Joint Genome Institute (JGI-PGF)"/>
            <person name="Walter F."/>
            <person name="Albersmeier A."/>
            <person name="Kalinowski J."/>
            <person name="Ruckert C."/>
        </authorList>
    </citation>
    <scope>NUCLEOTIDE SEQUENCE</scope>
    <source>
        <strain evidence="1">CGMCC 1.12698</strain>
    </source>
</reference>
<sequence>MANGIDSTTVAYIQIATSTDINLDALNVEQLFSFVKQNNMDVPSKLKIETLKQGGSVQ</sequence>
<dbReference type="Proteomes" id="UP000605259">
    <property type="component" value="Unassembled WGS sequence"/>
</dbReference>
<dbReference type="RefSeq" id="WP_229722161.1">
    <property type="nucleotide sequence ID" value="NZ_BMFK01000001.1"/>
</dbReference>
<dbReference type="EMBL" id="BMFK01000001">
    <property type="protein sequence ID" value="GGE64578.1"/>
    <property type="molecule type" value="Genomic_DNA"/>
</dbReference>
<gene>
    <name evidence="1" type="ORF">GCM10007140_13490</name>
</gene>
<proteinExistence type="predicted"/>
<accession>A0A917EPZ9</accession>
<dbReference type="AlphaFoldDB" id="A0A917EPZ9"/>
<reference evidence="1" key="2">
    <citation type="submission" date="2020-09" db="EMBL/GenBank/DDBJ databases">
        <authorList>
            <person name="Sun Q."/>
            <person name="Zhou Y."/>
        </authorList>
    </citation>
    <scope>NUCLEOTIDE SEQUENCE</scope>
    <source>
        <strain evidence="1">CGMCC 1.12698</strain>
    </source>
</reference>
<name>A0A917EPZ9_9BACI</name>
<protein>
    <submittedName>
        <fullName evidence="1">Uncharacterized protein</fullName>
    </submittedName>
</protein>
<keyword evidence="2" id="KW-1185">Reference proteome</keyword>
<organism evidence="1 2">
    <name type="scientific">Priestia taiwanensis</name>
    <dbReference type="NCBI Taxonomy" id="1347902"/>
    <lineage>
        <taxon>Bacteria</taxon>
        <taxon>Bacillati</taxon>
        <taxon>Bacillota</taxon>
        <taxon>Bacilli</taxon>
        <taxon>Bacillales</taxon>
        <taxon>Bacillaceae</taxon>
        <taxon>Priestia</taxon>
    </lineage>
</organism>